<accession>A0AAV9J7I6</accession>
<evidence type="ECO:0000313" key="3">
    <source>
        <dbReference type="Proteomes" id="UP001324427"/>
    </source>
</evidence>
<protein>
    <submittedName>
        <fullName evidence="2">Uncharacterized protein</fullName>
    </submittedName>
</protein>
<keyword evidence="3" id="KW-1185">Reference proteome</keyword>
<dbReference type="AlphaFoldDB" id="A0AAV9J7I6"/>
<sequence>MIRYPFARTSIIIHRYHPAVAQTESQQPRRRRAIRWKGSSHHDSLESGGAATASAPPESPEAERELDLLQARLTLCEMLNANRSKIADRFAQLHSFRPLPRQLSVLLGALGDRVWADPWSEEPLLPDQVAKEVREALLAAMRMPHGWTPGRRLSKWEQWHGDWYVTAVAKFCVDCLVRACAEGIVRAIAGDAYIA</sequence>
<evidence type="ECO:0000256" key="1">
    <source>
        <dbReference type="SAM" id="MobiDB-lite"/>
    </source>
</evidence>
<evidence type="ECO:0000313" key="2">
    <source>
        <dbReference type="EMBL" id="KAK4540700.1"/>
    </source>
</evidence>
<proteinExistence type="predicted"/>
<gene>
    <name evidence="2" type="ORF">LTR36_008915</name>
</gene>
<feature type="region of interest" description="Disordered" evidence="1">
    <location>
        <begin position="20"/>
        <end position="63"/>
    </location>
</feature>
<feature type="compositionally biased region" description="Low complexity" evidence="1">
    <location>
        <begin position="46"/>
        <end position="56"/>
    </location>
</feature>
<feature type="compositionally biased region" description="Basic residues" evidence="1">
    <location>
        <begin position="28"/>
        <end position="39"/>
    </location>
</feature>
<reference evidence="2 3" key="1">
    <citation type="submission" date="2021-11" db="EMBL/GenBank/DDBJ databases">
        <title>Black yeast isolated from Biological Soil Crust.</title>
        <authorList>
            <person name="Kurbessoian T."/>
        </authorList>
    </citation>
    <scope>NUCLEOTIDE SEQUENCE [LARGE SCALE GENOMIC DNA]</scope>
    <source>
        <strain evidence="2 3">CCFEE 5522</strain>
    </source>
</reference>
<dbReference type="EMBL" id="JAVFHQ010000062">
    <property type="protein sequence ID" value="KAK4540700.1"/>
    <property type="molecule type" value="Genomic_DNA"/>
</dbReference>
<comment type="caution">
    <text evidence="2">The sequence shown here is derived from an EMBL/GenBank/DDBJ whole genome shotgun (WGS) entry which is preliminary data.</text>
</comment>
<dbReference type="Proteomes" id="UP001324427">
    <property type="component" value="Unassembled WGS sequence"/>
</dbReference>
<organism evidence="2 3">
    <name type="scientific">Oleoguttula mirabilis</name>
    <dbReference type="NCBI Taxonomy" id="1507867"/>
    <lineage>
        <taxon>Eukaryota</taxon>
        <taxon>Fungi</taxon>
        <taxon>Dikarya</taxon>
        <taxon>Ascomycota</taxon>
        <taxon>Pezizomycotina</taxon>
        <taxon>Dothideomycetes</taxon>
        <taxon>Dothideomycetidae</taxon>
        <taxon>Mycosphaerellales</taxon>
        <taxon>Teratosphaeriaceae</taxon>
        <taxon>Oleoguttula</taxon>
    </lineage>
</organism>
<name>A0AAV9J7I6_9PEZI</name>